<dbReference type="PANTHER" id="PTHR33048:SF146">
    <property type="entry name" value="INTEGRAL MEMBRANE PROTEIN"/>
    <property type="match status" value="1"/>
</dbReference>
<gene>
    <name evidence="8" type="ORF">FA13DRAFT_1620648</name>
</gene>
<evidence type="ECO:0000256" key="2">
    <source>
        <dbReference type="ARBA" id="ARBA00022692"/>
    </source>
</evidence>
<accession>A0A4Y7TVF0</accession>
<feature type="transmembrane region" description="Helical" evidence="6">
    <location>
        <begin position="228"/>
        <end position="248"/>
    </location>
</feature>
<keyword evidence="3 6" id="KW-1133">Transmembrane helix</keyword>
<evidence type="ECO:0000313" key="8">
    <source>
        <dbReference type="EMBL" id="TEB38156.1"/>
    </source>
</evidence>
<comment type="subcellular location">
    <subcellularLocation>
        <location evidence="1">Membrane</location>
        <topology evidence="1">Multi-pass membrane protein</topology>
    </subcellularLocation>
</comment>
<sequence length="254" mass="28896">MFPAQSRVAWKVCLGALHTFAVGSTGLRLWDRFHNRKLWWDDYITLLPMLCDAFYAVLFYLRFKPPGESIGVRNLSSSFLYYTIIWCGRISLSLSMTRIFAPGRVRNWLFALTTSFVAAYIISFIFSLVTCSFAAIDWTRLDVDTSMCAKGPGGFYLGGIIATTFDFLADVALVICPLVLLWKVHLPEIERRMVLAAFSASILTAFTEIVYCVFWYGGLDLGPDRHMLIAGVCHIQASAFIFLLLHLYQRYQPY</sequence>
<feature type="transmembrane region" description="Helical" evidence="6">
    <location>
        <begin position="12"/>
        <end position="31"/>
    </location>
</feature>
<evidence type="ECO:0000256" key="5">
    <source>
        <dbReference type="ARBA" id="ARBA00038359"/>
    </source>
</evidence>
<dbReference type="STRING" id="71717.A0A4Y7TVF0"/>
<feature type="transmembrane region" description="Helical" evidence="6">
    <location>
        <begin position="156"/>
        <end position="182"/>
    </location>
</feature>
<dbReference type="EMBL" id="QPFP01000003">
    <property type="protein sequence ID" value="TEB38156.1"/>
    <property type="molecule type" value="Genomic_DNA"/>
</dbReference>
<dbReference type="InterPro" id="IPR049326">
    <property type="entry name" value="Rhodopsin_dom_fungi"/>
</dbReference>
<organism evidence="8 9">
    <name type="scientific">Coprinellus micaceus</name>
    <name type="common">Glistening ink-cap mushroom</name>
    <name type="synonym">Coprinus micaceus</name>
    <dbReference type="NCBI Taxonomy" id="71717"/>
    <lineage>
        <taxon>Eukaryota</taxon>
        <taxon>Fungi</taxon>
        <taxon>Dikarya</taxon>
        <taxon>Basidiomycota</taxon>
        <taxon>Agaricomycotina</taxon>
        <taxon>Agaricomycetes</taxon>
        <taxon>Agaricomycetidae</taxon>
        <taxon>Agaricales</taxon>
        <taxon>Agaricineae</taxon>
        <taxon>Psathyrellaceae</taxon>
        <taxon>Coprinellus</taxon>
    </lineage>
</organism>
<evidence type="ECO:0000256" key="3">
    <source>
        <dbReference type="ARBA" id="ARBA00022989"/>
    </source>
</evidence>
<feature type="domain" description="Rhodopsin" evidence="7">
    <location>
        <begin position="27"/>
        <end position="212"/>
    </location>
</feature>
<feature type="transmembrane region" description="Helical" evidence="6">
    <location>
        <begin position="194"/>
        <end position="216"/>
    </location>
</feature>
<dbReference type="GO" id="GO:0016020">
    <property type="term" value="C:membrane"/>
    <property type="evidence" value="ECO:0007669"/>
    <property type="project" value="UniProtKB-SubCell"/>
</dbReference>
<keyword evidence="4 6" id="KW-0472">Membrane</keyword>
<feature type="transmembrane region" description="Helical" evidence="6">
    <location>
        <begin position="108"/>
        <end position="136"/>
    </location>
</feature>
<dbReference type="AlphaFoldDB" id="A0A4Y7TVF0"/>
<evidence type="ECO:0000259" key="7">
    <source>
        <dbReference type="Pfam" id="PF20684"/>
    </source>
</evidence>
<dbReference type="InterPro" id="IPR052337">
    <property type="entry name" value="SAT4-like"/>
</dbReference>
<name>A0A4Y7TVF0_COPMI</name>
<dbReference type="PANTHER" id="PTHR33048">
    <property type="entry name" value="PTH11-LIKE INTEGRAL MEMBRANE PROTEIN (AFU_ORTHOLOGUE AFUA_5G11245)"/>
    <property type="match status" value="1"/>
</dbReference>
<dbReference type="Pfam" id="PF20684">
    <property type="entry name" value="Fung_rhodopsin"/>
    <property type="match status" value="1"/>
</dbReference>
<evidence type="ECO:0000256" key="4">
    <source>
        <dbReference type="ARBA" id="ARBA00023136"/>
    </source>
</evidence>
<feature type="transmembrane region" description="Helical" evidence="6">
    <location>
        <begin position="43"/>
        <end position="61"/>
    </location>
</feature>
<evidence type="ECO:0000256" key="6">
    <source>
        <dbReference type="SAM" id="Phobius"/>
    </source>
</evidence>
<dbReference type="Proteomes" id="UP000298030">
    <property type="component" value="Unassembled WGS sequence"/>
</dbReference>
<evidence type="ECO:0000313" key="9">
    <source>
        <dbReference type="Proteomes" id="UP000298030"/>
    </source>
</evidence>
<protein>
    <recommendedName>
        <fullName evidence="7">Rhodopsin domain-containing protein</fullName>
    </recommendedName>
</protein>
<keyword evidence="2 6" id="KW-0812">Transmembrane</keyword>
<evidence type="ECO:0000256" key="1">
    <source>
        <dbReference type="ARBA" id="ARBA00004141"/>
    </source>
</evidence>
<dbReference type="OrthoDB" id="3229610at2759"/>
<comment type="similarity">
    <text evidence="5">Belongs to the SAT4 family.</text>
</comment>
<reference evidence="8 9" key="1">
    <citation type="journal article" date="2019" name="Nat. Ecol. Evol.">
        <title>Megaphylogeny resolves global patterns of mushroom evolution.</title>
        <authorList>
            <person name="Varga T."/>
            <person name="Krizsan K."/>
            <person name="Foldi C."/>
            <person name="Dima B."/>
            <person name="Sanchez-Garcia M."/>
            <person name="Sanchez-Ramirez S."/>
            <person name="Szollosi G.J."/>
            <person name="Szarkandi J.G."/>
            <person name="Papp V."/>
            <person name="Albert L."/>
            <person name="Andreopoulos W."/>
            <person name="Angelini C."/>
            <person name="Antonin V."/>
            <person name="Barry K.W."/>
            <person name="Bougher N.L."/>
            <person name="Buchanan P."/>
            <person name="Buyck B."/>
            <person name="Bense V."/>
            <person name="Catcheside P."/>
            <person name="Chovatia M."/>
            <person name="Cooper J."/>
            <person name="Damon W."/>
            <person name="Desjardin D."/>
            <person name="Finy P."/>
            <person name="Geml J."/>
            <person name="Haridas S."/>
            <person name="Hughes K."/>
            <person name="Justo A."/>
            <person name="Karasinski D."/>
            <person name="Kautmanova I."/>
            <person name="Kiss B."/>
            <person name="Kocsube S."/>
            <person name="Kotiranta H."/>
            <person name="LaButti K.M."/>
            <person name="Lechner B.E."/>
            <person name="Liimatainen K."/>
            <person name="Lipzen A."/>
            <person name="Lukacs Z."/>
            <person name="Mihaltcheva S."/>
            <person name="Morgado L.N."/>
            <person name="Niskanen T."/>
            <person name="Noordeloos M.E."/>
            <person name="Ohm R.A."/>
            <person name="Ortiz-Santana B."/>
            <person name="Ovrebo C."/>
            <person name="Racz N."/>
            <person name="Riley R."/>
            <person name="Savchenko A."/>
            <person name="Shiryaev A."/>
            <person name="Soop K."/>
            <person name="Spirin V."/>
            <person name="Szebenyi C."/>
            <person name="Tomsovsky M."/>
            <person name="Tulloss R.E."/>
            <person name="Uehling J."/>
            <person name="Grigoriev I.V."/>
            <person name="Vagvolgyi C."/>
            <person name="Papp T."/>
            <person name="Martin F.M."/>
            <person name="Miettinen O."/>
            <person name="Hibbett D.S."/>
            <person name="Nagy L.G."/>
        </authorList>
    </citation>
    <scope>NUCLEOTIDE SEQUENCE [LARGE SCALE GENOMIC DNA]</scope>
    <source>
        <strain evidence="8 9">FP101781</strain>
    </source>
</reference>
<comment type="caution">
    <text evidence="8">The sequence shown here is derived from an EMBL/GenBank/DDBJ whole genome shotgun (WGS) entry which is preliminary data.</text>
</comment>
<keyword evidence="9" id="KW-1185">Reference proteome</keyword>
<proteinExistence type="inferred from homology"/>